<dbReference type="PIRSF" id="PIRSF016642">
    <property type="entry name" value="UCP016642"/>
    <property type="match status" value="1"/>
</dbReference>
<feature type="signal peptide" evidence="1">
    <location>
        <begin position="1"/>
        <end position="20"/>
    </location>
</feature>
<feature type="chain" id="PRO_5046309417" evidence="1">
    <location>
        <begin position="21"/>
        <end position="240"/>
    </location>
</feature>
<keyword evidence="4" id="KW-1185">Reference proteome</keyword>
<dbReference type="CDD" id="cd03144">
    <property type="entry name" value="GATase1_ScBLP_like"/>
    <property type="match status" value="1"/>
</dbReference>
<dbReference type="Gene3D" id="3.40.50.880">
    <property type="match status" value="1"/>
</dbReference>
<name>A0ABS9QN57_9HYPH</name>
<dbReference type="SUPFAM" id="SSF52317">
    <property type="entry name" value="Class I glutamine amidotransferase-like"/>
    <property type="match status" value="1"/>
</dbReference>
<sequence>MKLATLLAAGVVLGAMPAHAKTVHVAVYRGPAACEGCSETAKTSIEKLDPAYRVEFVGKGEKTDISPETLSRFDIYVQPGGGQDIPAALNSLGKARINAIRGFVAQGGGYLGLCMGAYLADDANFGLIPYDLASEVGRPGFPVKTIEDAAIDVEWAGRKDMVYYQDGPYLPASKAPGFQQTAAYGNGDIAAARYSFKKGTVVLSGPHPEADKTWFEAAELPLDKMPKSNLLKDLVSQFRH</sequence>
<protein>
    <submittedName>
        <fullName evidence="3">BPL-N domain-containing protein</fullName>
    </submittedName>
</protein>
<dbReference type="RefSeq" id="WP_239370263.1">
    <property type="nucleotide sequence ID" value="NZ_JAKREW010000052.1"/>
</dbReference>
<dbReference type="InterPro" id="IPR015834">
    <property type="entry name" value="UCP016642"/>
</dbReference>
<evidence type="ECO:0000313" key="4">
    <source>
        <dbReference type="Proteomes" id="UP001201701"/>
    </source>
</evidence>
<reference evidence="3 4" key="1">
    <citation type="submission" date="2022-02" db="EMBL/GenBank/DDBJ databases">
        <title>Draft genome sequence of Mezorhizobium retamae strain IRAMC:0171 isolated from Retama raetam nodules.</title>
        <authorList>
            <person name="Bengaied R."/>
            <person name="Sbissi I."/>
            <person name="Huber K."/>
            <person name="Ghodbane F."/>
            <person name="Nouioui I."/>
            <person name="Tarhouni M."/>
            <person name="Gtari M."/>
        </authorList>
    </citation>
    <scope>NUCLEOTIDE SEQUENCE [LARGE SCALE GENOMIC DNA]</scope>
    <source>
        <strain evidence="3 4">IRAMC:0171</strain>
    </source>
</reference>
<organism evidence="3 4">
    <name type="scientific">Mesorhizobium retamae</name>
    <dbReference type="NCBI Taxonomy" id="2912854"/>
    <lineage>
        <taxon>Bacteria</taxon>
        <taxon>Pseudomonadati</taxon>
        <taxon>Pseudomonadota</taxon>
        <taxon>Alphaproteobacteria</taxon>
        <taxon>Hyphomicrobiales</taxon>
        <taxon>Phyllobacteriaceae</taxon>
        <taxon>Mesorhizobium</taxon>
    </lineage>
</organism>
<keyword evidence="1" id="KW-0732">Signal</keyword>
<evidence type="ECO:0000313" key="3">
    <source>
        <dbReference type="EMBL" id="MCG7508755.1"/>
    </source>
</evidence>
<dbReference type="Pfam" id="PF09825">
    <property type="entry name" value="BPL_N"/>
    <property type="match status" value="1"/>
</dbReference>
<evidence type="ECO:0000256" key="1">
    <source>
        <dbReference type="SAM" id="SignalP"/>
    </source>
</evidence>
<comment type="caution">
    <text evidence="3">The sequence shown here is derived from an EMBL/GenBank/DDBJ whole genome shotgun (WGS) entry which is preliminary data.</text>
</comment>
<dbReference type="InterPro" id="IPR029062">
    <property type="entry name" value="Class_I_gatase-like"/>
</dbReference>
<evidence type="ECO:0000259" key="2">
    <source>
        <dbReference type="Pfam" id="PF09825"/>
    </source>
</evidence>
<gene>
    <name evidence="3" type="ORF">L4923_27335</name>
</gene>
<dbReference type="Proteomes" id="UP001201701">
    <property type="component" value="Unassembled WGS sequence"/>
</dbReference>
<feature type="domain" description="Biotin-protein ligase N-terminal" evidence="2">
    <location>
        <begin position="24"/>
        <end position="120"/>
    </location>
</feature>
<proteinExistence type="predicted"/>
<accession>A0ABS9QN57</accession>
<dbReference type="EMBL" id="JAKREW010000052">
    <property type="protein sequence ID" value="MCG7508755.1"/>
    <property type="molecule type" value="Genomic_DNA"/>
</dbReference>
<dbReference type="InterPro" id="IPR019197">
    <property type="entry name" value="Biotin-prot_ligase_N"/>
</dbReference>